<dbReference type="Gene3D" id="3.40.5.90">
    <property type="entry name" value="CDGSH iron-sulfur domain, mitoNEET-type"/>
    <property type="match status" value="1"/>
</dbReference>
<protein>
    <submittedName>
        <fullName evidence="6">CDGSH iron-sulfur domain-containing protein</fullName>
    </submittedName>
</protein>
<organism evidence="6 7">
    <name type="scientific">Eiseniibacteriota bacterium</name>
    <dbReference type="NCBI Taxonomy" id="2212470"/>
    <lineage>
        <taxon>Bacteria</taxon>
        <taxon>Candidatus Eiseniibacteriota</taxon>
    </lineage>
</organism>
<dbReference type="InterPro" id="IPR042216">
    <property type="entry name" value="MitoNEET_CISD"/>
</dbReference>
<evidence type="ECO:0000256" key="1">
    <source>
        <dbReference type="ARBA" id="ARBA00022714"/>
    </source>
</evidence>
<dbReference type="EMBL" id="VBOZ01000014">
    <property type="protein sequence ID" value="TMQ65250.1"/>
    <property type="molecule type" value="Genomic_DNA"/>
</dbReference>
<keyword evidence="1" id="KW-0001">2Fe-2S</keyword>
<evidence type="ECO:0000256" key="2">
    <source>
        <dbReference type="ARBA" id="ARBA00022723"/>
    </source>
</evidence>
<feature type="domain" description="Iron-binding zinc finger CDGSH type" evidence="5">
    <location>
        <begin position="10"/>
        <end position="61"/>
    </location>
</feature>
<dbReference type="AlphaFoldDB" id="A0A538TNT8"/>
<dbReference type="GO" id="GO:0046872">
    <property type="term" value="F:metal ion binding"/>
    <property type="evidence" value="ECO:0007669"/>
    <property type="project" value="UniProtKB-KW"/>
</dbReference>
<keyword evidence="3" id="KW-0408">Iron</keyword>
<sequence>MPAKITIRNNGPVRIEGDFQVVDQDGRPFDLAGRTVISLCRCGQSSNKPFCDGTHKECGFESAVEARALPPPAPKPA</sequence>
<accession>A0A538TNT8</accession>
<dbReference type="GO" id="GO:0005737">
    <property type="term" value="C:cytoplasm"/>
    <property type="evidence" value="ECO:0007669"/>
    <property type="project" value="UniProtKB-ARBA"/>
</dbReference>
<reference evidence="6 7" key="1">
    <citation type="journal article" date="2019" name="Nat. Microbiol.">
        <title>Mediterranean grassland soil C-N compound turnover is dependent on rainfall and depth, and is mediated by genomically divergent microorganisms.</title>
        <authorList>
            <person name="Diamond S."/>
            <person name="Andeer P.F."/>
            <person name="Li Z."/>
            <person name="Crits-Christoph A."/>
            <person name="Burstein D."/>
            <person name="Anantharaman K."/>
            <person name="Lane K.R."/>
            <person name="Thomas B.C."/>
            <person name="Pan C."/>
            <person name="Northen T.R."/>
            <person name="Banfield J.F."/>
        </authorList>
    </citation>
    <scope>NUCLEOTIDE SEQUENCE [LARGE SCALE GENOMIC DNA]</scope>
    <source>
        <strain evidence="6">WS_9</strain>
    </source>
</reference>
<name>A0A538TNT8_UNCEI</name>
<evidence type="ECO:0000256" key="4">
    <source>
        <dbReference type="ARBA" id="ARBA00023014"/>
    </source>
</evidence>
<dbReference type="SMART" id="SM00704">
    <property type="entry name" value="ZnF_CDGSH"/>
    <property type="match status" value="1"/>
</dbReference>
<evidence type="ECO:0000313" key="7">
    <source>
        <dbReference type="Proteomes" id="UP000317691"/>
    </source>
</evidence>
<dbReference type="InterPro" id="IPR018967">
    <property type="entry name" value="FeS-contain_CDGSH-typ"/>
</dbReference>
<evidence type="ECO:0000313" key="6">
    <source>
        <dbReference type="EMBL" id="TMQ65250.1"/>
    </source>
</evidence>
<evidence type="ECO:0000256" key="3">
    <source>
        <dbReference type="ARBA" id="ARBA00023004"/>
    </source>
</evidence>
<evidence type="ECO:0000259" key="5">
    <source>
        <dbReference type="SMART" id="SM00704"/>
    </source>
</evidence>
<dbReference type="GO" id="GO:0051537">
    <property type="term" value="F:2 iron, 2 sulfur cluster binding"/>
    <property type="evidence" value="ECO:0007669"/>
    <property type="project" value="UniProtKB-KW"/>
</dbReference>
<dbReference type="Pfam" id="PF09360">
    <property type="entry name" value="zf-CDGSH"/>
    <property type="match status" value="1"/>
</dbReference>
<dbReference type="Proteomes" id="UP000317691">
    <property type="component" value="Unassembled WGS sequence"/>
</dbReference>
<gene>
    <name evidence="6" type="ORF">E6K79_05665</name>
</gene>
<proteinExistence type="predicted"/>
<keyword evidence="4" id="KW-0411">Iron-sulfur</keyword>
<comment type="caution">
    <text evidence="6">The sequence shown here is derived from an EMBL/GenBank/DDBJ whole genome shotgun (WGS) entry which is preliminary data.</text>
</comment>
<keyword evidence="2" id="KW-0479">Metal-binding</keyword>